<evidence type="ECO:0000313" key="1">
    <source>
        <dbReference type="EMBL" id="MEA5260700.1"/>
    </source>
</evidence>
<reference evidence="1 2" key="1">
    <citation type="submission" date="2023-12" db="EMBL/GenBank/DDBJ databases">
        <title>Novel species of the genus Arcicella isolated from rivers.</title>
        <authorList>
            <person name="Lu H."/>
        </authorList>
    </citation>
    <scope>NUCLEOTIDE SEQUENCE [LARGE SCALE GENOMIC DNA]</scope>
    <source>
        <strain evidence="1 2">LMG 21963</strain>
    </source>
</reference>
<gene>
    <name evidence="1" type="ORF">VB264_23075</name>
</gene>
<sequence length="53" mass="6099">MEKYKILELQNRIVEGLKVSASKMIEAKKKNNGNLVIFNDNKIKIINAKKVKI</sequence>
<accession>A0ABU5QUA9</accession>
<protein>
    <recommendedName>
        <fullName evidence="3">Phage protein</fullName>
    </recommendedName>
</protein>
<dbReference type="EMBL" id="JAYFUL010000064">
    <property type="protein sequence ID" value="MEA5260700.1"/>
    <property type="molecule type" value="Genomic_DNA"/>
</dbReference>
<keyword evidence="2" id="KW-1185">Reference proteome</keyword>
<evidence type="ECO:0008006" key="3">
    <source>
        <dbReference type="Google" id="ProtNLM"/>
    </source>
</evidence>
<proteinExistence type="predicted"/>
<dbReference type="Proteomes" id="UP001304671">
    <property type="component" value="Unassembled WGS sequence"/>
</dbReference>
<evidence type="ECO:0000313" key="2">
    <source>
        <dbReference type="Proteomes" id="UP001304671"/>
    </source>
</evidence>
<comment type="caution">
    <text evidence="1">The sequence shown here is derived from an EMBL/GenBank/DDBJ whole genome shotgun (WGS) entry which is preliminary data.</text>
</comment>
<organism evidence="1 2">
    <name type="scientific">Arcicella aquatica</name>
    <dbReference type="NCBI Taxonomy" id="217141"/>
    <lineage>
        <taxon>Bacteria</taxon>
        <taxon>Pseudomonadati</taxon>
        <taxon>Bacteroidota</taxon>
        <taxon>Cytophagia</taxon>
        <taxon>Cytophagales</taxon>
        <taxon>Flectobacillaceae</taxon>
        <taxon>Arcicella</taxon>
    </lineage>
</organism>
<name>A0ABU5QUA9_9BACT</name>
<dbReference type="RefSeq" id="WP_323253459.1">
    <property type="nucleotide sequence ID" value="NZ_JAYFUL010000064.1"/>
</dbReference>